<dbReference type="PANTHER" id="PTHR13505:SF7">
    <property type="entry name" value="TRANSMEMBRANE PROTEIN 208"/>
    <property type="match status" value="1"/>
</dbReference>
<dbReference type="AlphaFoldDB" id="A0AAP0GFA3"/>
<keyword evidence="3" id="KW-0812">Transmembrane</keyword>
<dbReference type="GO" id="GO:0005789">
    <property type="term" value="C:endoplasmic reticulum membrane"/>
    <property type="evidence" value="ECO:0007669"/>
    <property type="project" value="UniProtKB-SubCell"/>
</dbReference>
<keyword evidence="4" id="KW-0256">Endoplasmic reticulum</keyword>
<keyword evidence="8" id="KW-1185">Reference proteome</keyword>
<dbReference type="InterPro" id="IPR008506">
    <property type="entry name" value="SND2/TMEM208"/>
</dbReference>
<dbReference type="Proteomes" id="UP001418222">
    <property type="component" value="Unassembled WGS sequence"/>
</dbReference>
<name>A0AAP0GFA3_9ASPA</name>
<gene>
    <name evidence="7" type="ORF">KSP39_PZI000628</name>
</gene>
<organism evidence="7 8">
    <name type="scientific">Platanthera zijinensis</name>
    <dbReference type="NCBI Taxonomy" id="2320716"/>
    <lineage>
        <taxon>Eukaryota</taxon>
        <taxon>Viridiplantae</taxon>
        <taxon>Streptophyta</taxon>
        <taxon>Embryophyta</taxon>
        <taxon>Tracheophyta</taxon>
        <taxon>Spermatophyta</taxon>
        <taxon>Magnoliopsida</taxon>
        <taxon>Liliopsida</taxon>
        <taxon>Asparagales</taxon>
        <taxon>Orchidaceae</taxon>
        <taxon>Orchidoideae</taxon>
        <taxon>Orchideae</taxon>
        <taxon>Orchidinae</taxon>
        <taxon>Platanthera</taxon>
    </lineage>
</organism>
<comment type="similarity">
    <text evidence="2">Belongs to the TMEM208 family.</text>
</comment>
<evidence type="ECO:0000256" key="2">
    <source>
        <dbReference type="ARBA" id="ARBA00009950"/>
    </source>
</evidence>
<sequence length="69" mass="7767">MTMQVIYFVLRIIIFHSSFSWKHWVGLIVTSSAYWVSYHQLANMAKPTYSDEGELMDGGSDMTTGGICG</sequence>
<comment type="caution">
    <text evidence="7">The sequence shown here is derived from an EMBL/GenBank/DDBJ whole genome shotgun (WGS) entry which is preliminary data.</text>
</comment>
<evidence type="ECO:0000256" key="1">
    <source>
        <dbReference type="ARBA" id="ARBA00004477"/>
    </source>
</evidence>
<keyword evidence="5" id="KW-1133">Transmembrane helix</keyword>
<proteinExistence type="inferred from homology"/>
<keyword evidence="6" id="KW-0472">Membrane</keyword>
<dbReference type="PANTHER" id="PTHR13505">
    <property type="entry name" value="TRANSMEMBRANE PROTEIN 208"/>
    <property type="match status" value="1"/>
</dbReference>
<evidence type="ECO:0000256" key="3">
    <source>
        <dbReference type="ARBA" id="ARBA00022692"/>
    </source>
</evidence>
<accession>A0AAP0GFA3</accession>
<dbReference type="EMBL" id="JBBWWQ010000001">
    <property type="protein sequence ID" value="KAK8956804.1"/>
    <property type="molecule type" value="Genomic_DNA"/>
</dbReference>
<evidence type="ECO:0000256" key="4">
    <source>
        <dbReference type="ARBA" id="ARBA00022824"/>
    </source>
</evidence>
<evidence type="ECO:0000313" key="8">
    <source>
        <dbReference type="Proteomes" id="UP001418222"/>
    </source>
</evidence>
<protein>
    <submittedName>
        <fullName evidence="7">Uncharacterized protein</fullName>
    </submittedName>
</protein>
<evidence type="ECO:0000313" key="7">
    <source>
        <dbReference type="EMBL" id="KAK8956804.1"/>
    </source>
</evidence>
<dbReference type="GO" id="GO:0006624">
    <property type="term" value="P:vacuolar protein processing"/>
    <property type="evidence" value="ECO:0007669"/>
    <property type="project" value="TreeGrafter"/>
</dbReference>
<comment type="subcellular location">
    <subcellularLocation>
        <location evidence="1">Endoplasmic reticulum membrane</location>
        <topology evidence="1">Multi-pass membrane protein</topology>
    </subcellularLocation>
</comment>
<evidence type="ECO:0000256" key="6">
    <source>
        <dbReference type="ARBA" id="ARBA00023136"/>
    </source>
</evidence>
<reference evidence="7 8" key="1">
    <citation type="journal article" date="2022" name="Nat. Plants">
        <title>Genomes of leafy and leafless Platanthera orchids illuminate the evolution of mycoheterotrophy.</title>
        <authorList>
            <person name="Li M.H."/>
            <person name="Liu K.W."/>
            <person name="Li Z."/>
            <person name="Lu H.C."/>
            <person name="Ye Q.L."/>
            <person name="Zhang D."/>
            <person name="Wang J.Y."/>
            <person name="Li Y.F."/>
            <person name="Zhong Z.M."/>
            <person name="Liu X."/>
            <person name="Yu X."/>
            <person name="Liu D.K."/>
            <person name="Tu X.D."/>
            <person name="Liu B."/>
            <person name="Hao Y."/>
            <person name="Liao X.Y."/>
            <person name="Jiang Y.T."/>
            <person name="Sun W.H."/>
            <person name="Chen J."/>
            <person name="Chen Y.Q."/>
            <person name="Ai Y."/>
            <person name="Zhai J.W."/>
            <person name="Wu S.S."/>
            <person name="Zhou Z."/>
            <person name="Hsiao Y.Y."/>
            <person name="Wu W.L."/>
            <person name="Chen Y.Y."/>
            <person name="Lin Y.F."/>
            <person name="Hsu J.L."/>
            <person name="Li C.Y."/>
            <person name="Wang Z.W."/>
            <person name="Zhao X."/>
            <person name="Zhong W.Y."/>
            <person name="Ma X.K."/>
            <person name="Ma L."/>
            <person name="Huang J."/>
            <person name="Chen G.Z."/>
            <person name="Huang M.Z."/>
            <person name="Huang L."/>
            <person name="Peng D.H."/>
            <person name="Luo Y.B."/>
            <person name="Zou S.Q."/>
            <person name="Chen S.P."/>
            <person name="Lan S."/>
            <person name="Tsai W.C."/>
            <person name="Van de Peer Y."/>
            <person name="Liu Z.J."/>
        </authorList>
    </citation>
    <scope>NUCLEOTIDE SEQUENCE [LARGE SCALE GENOMIC DNA]</scope>
    <source>
        <strain evidence="7">Lor287</strain>
    </source>
</reference>
<evidence type="ECO:0000256" key="5">
    <source>
        <dbReference type="ARBA" id="ARBA00022989"/>
    </source>
</evidence>
<dbReference type="Pfam" id="PF05620">
    <property type="entry name" value="TMEM208_SND2"/>
    <property type="match status" value="1"/>
</dbReference>
<dbReference type="GO" id="GO:0005773">
    <property type="term" value="C:vacuole"/>
    <property type="evidence" value="ECO:0007669"/>
    <property type="project" value="GOC"/>
</dbReference>